<proteinExistence type="predicted"/>
<dbReference type="EMBL" id="HACG01005665">
    <property type="protein sequence ID" value="CEK52530.1"/>
    <property type="molecule type" value="Transcribed_RNA"/>
</dbReference>
<gene>
    <name evidence="1" type="primary">ORF17124</name>
</gene>
<dbReference type="AlphaFoldDB" id="A0A0B6YAP7"/>
<evidence type="ECO:0000313" key="1">
    <source>
        <dbReference type="EMBL" id="CEK52530.1"/>
    </source>
</evidence>
<protein>
    <submittedName>
        <fullName evidence="1">Uncharacterized protein</fullName>
    </submittedName>
</protein>
<reference evidence="1" key="1">
    <citation type="submission" date="2014-12" db="EMBL/GenBank/DDBJ databases">
        <title>Insight into the proteome of Arion vulgaris.</title>
        <authorList>
            <person name="Aradska J."/>
            <person name="Bulat T."/>
            <person name="Smidak R."/>
            <person name="Sarate P."/>
            <person name="Gangsoo J."/>
            <person name="Sialana F."/>
            <person name="Bilban M."/>
            <person name="Lubec G."/>
        </authorList>
    </citation>
    <scope>NUCLEOTIDE SEQUENCE</scope>
    <source>
        <tissue evidence="1">Skin</tissue>
    </source>
</reference>
<name>A0A0B6YAP7_9EUPU</name>
<accession>A0A0B6YAP7</accession>
<sequence>MAVQIPMSTAQSTKLNMDTLVSSMCIKVNGNVDHQAHHYRFQSSPGPGVSYLKSSK</sequence>
<organism evidence="1">
    <name type="scientific">Arion vulgaris</name>
    <dbReference type="NCBI Taxonomy" id="1028688"/>
    <lineage>
        <taxon>Eukaryota</taxon>
        <taxon>Metazoa</taxon>
        <taxon>Spiralia</taxon>
        <taxon>Lophotrochozoa</taxon>
        <taxon>Mollusca</taxon>
        <taxon>Gastropoda</taxon>
        <taxon>Heterobranchia</taxon>
        <taxon>Euthyneura</taxon>
        <taxon>Panpulmonata</taxon>
        <taxon>Eupulmonata</taxon>
        <taxon>Stylommatophora</taxon>
        <taxon>Helicina</taxon>
        <taxon>Arionoidea</taxon>
        <taxon>Arionidae</taxon>
        <taxon>Arion</taxon>
    </lineage>
</organism>